<comment type="caution">
    <text evidence="1">The sequence shown here is derived from an EMBL/GenBank/DDBJ whole genome shotgun (WGS) entry which is preliminary data.</text>
</comment>
<name>A0A820ANG2_9BILA</name>
<sequence length="292" mass="33860">ILEHSHYPLQHILGDNRLNQSNVPFLETMFDFISVSNDIEHLCLNDVNLDQISLGGSGEMAKFDFALTFEYNPSSDKKRLSCRFVCSHDLFETSTISKIAQRFQYMFQQLFPTETSNIPMMDMSSSINNVPLILLDEAEEIEFVVFYRLESVADEAPASFAQAHIWLDERTRVDPDKPRLAIYNVPFVYCLQSGHTLSAKQLHQALQLTVDKHLSLHTSLIFDIEMNQLMQRVITRRDTNTDMFSIIETVYETDEQLNDILHDEKRNPHLFDLAQGLVFRCHLVYYKQISSK</sequence>
<organism evidence="1 2">
    <name type="scientific">Adineta steineri</name>
    <dbReference type="NCBI Taxonomy" id="433720"/>
    <lineage>
        <taxon>Eukaryota</taxon>
        <taxon>Metazoa</taxon>
        <taxon>Spiralia</taxon>
        <taxon>Gnathifera</taxon>
        <taxon>Rotifera</taxon>
        <taxon>Eurotatoria</taxon>
        <taxon>Bdelloidea</taxon>
        <taxon>Adinetida</taxon>
        <taxon>Adinetidae</taxon>
        <taxon>Adineta</taxon>
    </lineage>
</organism>
<dbReference type="SUPFAM" id="SSF52777">
    <property type="entry name" value="CoA-dependent acyltransferases"/>
    <property type="match status" value="2"/>
</dbReference>
<dbReference type="Proteomes" id="UP000663868">
    <property type="component" value="Unassembled WGS sequence"/>
</dbReference>
<dbReference type="InterPro" id="IPR023213">
    <property type="entry name" value="CAT-like_dom_sf"/>
</dbReference>
<dbReference type="EMBL" id="CAJOBB010007616">
    <property type="protein sequence ID" value="CAF4190741.1"/>
    <property type="molecule type" value="Genomic_DNA"/>
</dbReference>
<gene>
    <name evidence="1" type="ORF">KXQ929_LOCUS39508</name>
</gene>
<dbReference type="Gene3D" id="3.30.559.10">
    <property type="entry name" value="Chloramphenicol acetyltransferase-like domain"/>
    <property type="match status" value="2"/>
</dbReference>
<accession>A0A820ANG2</accession>
<evidence type="ECO:0000313" key="1">
    <source>
        <dbReference type="EMBL" id="CAF4190741.1"/>
    </source>
</evidence>
<evidence type="ECO:0000313" key="2">
    <source>
        <dbReference type="Proteomes" id="UP000663868"/>
    </source>
</evidence>
<feature type="non-terminal residue" evidence="1">
    <location>
        <position position="292"/>
    </location>
</feature>
<reference evidence="1" key="1">
    <citation type="submission" date="2021-02" db="EMBL/GenBank/DDBJ databases">
        <authorList>
            <person name="Nowell W R."/>
        </authorList>
    </citation>
    <scope>NUCLEOTIDE SEQUENCE</scope>
</reference>
<feature type="non-terminal residue" evidence="1">
    <location>
        <position position="1"/>
    </location>
</feature>
<dbReference type="Gene3D" id="3.30.559.30">
    <property type="entry name" value="Nonribosomal peptide synthetase, condensation domain"/>
    <property type="match status" value="1"/>
</dbReference>
<evidence type="ECO:0008006" key="3">
    <source>
        <dbReference type="Google" id="ProtNLM"/>
    </source>
</evidence>
<protein>
    <recommendedName>
        <fullName evidence="3">Condensation domain-containing protein</fullName>
    </recommendedName>
</protein>
<proteinExistence type="predicted"/>
<dbReference type="AlphaFoldDB" id="A0A820ANG2"/>